<feature type="transmembrane region" description="Helical" evidence="1">
    <location>
        <begin position="49"/>
        <end position="67"/>
    </location>
</feature>
<keyword evidence="1" id="KW-0812">Transmembrane</keyword>
<proteinExistence type="predicted"/>
<name>A0A3M7RHS3_BRAPC</name>
<accession>A0A3M7RHS3</accession>
<dbReference type="Proteomes" id="UP000276133">
    <property type="component" value="Unassembled WGS sequence"/>
</dbReference>
<keyword evidence="1" id="KW-1133">Transmembrane helix</keyword>
<organism evidence="2 3">
    <name type="scientific">Brachionus plicatilis</name>
    <name type="common">Marine rotifer</name>
    <name type="synonym">Brachionus muelleri</name>
    <dbReference type="NCBI Taxonomy" id="10195"/>
    <lineage>
        <taxon>Eukaryota</taxon>
        <taxon>Metazoa</taxon>
        <taxon>Spiralia</taxon>
        <taxon>Gnathifera</taxon>
        <taxon>Rotifera</taxon>
        <taxon>Eurotatoria</taxon>
        <taxon>Monogononta</taxon>
        <taxon>Pseudotrocha</taxon>
        <taxon>Ploima</taxon>
        <taxon>Brachionidae</taxon>
        <taxon>Brachionus</taxon>
    </lineage>
</organism>
<protein>
    <submittedName>
        <fullName evidence="2">Uncharacterized protein</fullName>
    </submittedName>
</protein>
<evidence type="ECO:0000313" key="2">
    <source>
        <dbReference type="EMBL" id="RNA23029.1"/>
    </source>
</evidence>
<reference evidence="2 3" key="1">
    <citation type="journal article" date="2018" name="Sci. Rep.">
        <title>Genomic signatures of local adaptation to the degree of environmental predictability in rotifers.</title>
        <authorList>
            <person name="Franch-Gras L."/>
            <person name="Hahn C."/>
            <person name="Garcia-Roger E.M."/>
            <person name="Carmona M.J."/>
            <person name="Serra M."/>
            <person name="Gomez A."/>
        </authorList>
    </citation>
    <scope>NUCLEOTIDE SEQUENCE [LARGE SCALE GENOMIC DNA]</scope>
    <source>
        <strain evidence="2">HYR1</strain>
    </source>
</reference>
<sequence length="97" mass="11308">MFAKQINRLFSMGLMVSKWPALNQVDKKIKKKIFELFNFRPSQVQFSEFLILFVFIAFKLLVLFCQLNCTPRFVLQIVGSRANWRTCVQIAASTSII</sequence>
<dbReference type="EMBL" id="REGN01003358">
    <property type="protein sequence ID" value="RNA23029.1"/>
    <property type="molecule type" value="Genomic_DNA"/>
</dbReference>
<evidence type="ECO:0000313" key="3">
    <source>
        <dbReference type="Proteomes" id="UP000276133"/>
    </source>
</evidence>
<dbReference type="AlphaFoldDB" id="A0A3M7RHS3"/>
<keyword evidence="1" id="KW-0472">Membrane</keyword>
<keyword evidence="3" id="KW-1185">Reference proteome</keyword>
<gene>
    <name evidence="2" type="ORF">BpHYR1_014680</name>
</gene>
<evidence type="ECO:0000256" key="1">
    <source>
        <dbReference type="SAM" id="Phobius"/>
    </source>
</evidence>
<comment type="caution">
    <text evidence="2">The sequence shown here is derived from an EMBL/GenBank/DDBJ whole genome shotgun (WGS) entry which is preliminary data.</text>
</comment>